<keyword evidence="2" id="KW-1185">Reference proteome</keyword>
<accession>A0ABX8ZCN2</accession>
<name>A0ABX8ZCN2_9SPHN</name>
<reference evidence="1 2" key="1">
    <citation type="submission" date="2021-08" db="EMBL/GenBank/DDBJ databases">
        <title>Comparative Genomics Analysis of the Genus Qipengyuania Reveals Extensive Genetic Diversity and Metabolic Versatility, Including the Description of Fifteen Novel Species.</title>
        <authorList>
            <person name="Liu Y."/>
        </authorList>
    </citation>
    <scope>NUCLEOTIDE SEQUENCE [LARGE SCALE GENOMIC DNA]</scope>
    <source>
        <strain evidence="1 2">1XM2-8</strain>
    </source>
</reference>
<evidence type="ECO:0000313" key="2">
    <source>
        <dbReference type="Proteomes" id="UP000824280"/>
    </source>
</evidence>
<organism evidence="1 2">
    <name type="scientific">Qipengyuania psychrotolerans</name>
    <dbReference type="NCBI Taxonomy" id="2867238"/>
    <lineage>
        <taxon>Bacteria</taxon>
        <taxon>Pseudomonadati</taxon>
        <taxon>Pseudomonadota</taxon>
        <taxon>Alphaproteobacteria</taxon>
        <taxon>Sphingomonadales</taxon>
        <taxon>Erythrobacteraceae</taxon>
        <taxon>Qipengyuania</taxon>
    </lineage>
</organism>
<proteinExistence type="predicted"/>
<dbReference type="RefSeq" id="WP_221422298.1">
    <property type="nucleotide sequence ID" value="NZ_CP081297.1"/>
</dbReference>
<gene>
    <name evidence="1" type="ORF">K3166_11185</name>
</gene>
<sequence>MTEDEWYSSTNAKEMLTYMREERPRFFNSQERQLQRFLIGCCWKNEDLLATNGLKEAVKNAERYLEGSVKRQDLDRLDYDAEAEVFGIEYAETLDRIAEVQALIDGIDRLEGVPFEAARKVLVEAAYFAERTLIYPDIHRQRWVMKVFNDKFICADILREHLHPF</sequence>
<dbReference type="Proteomes" id="UP000824280">
    <property type="component" value="Chromosome"/>
</dbReference>
<protein>
    <submittedName>
        <fullName evidence="1">Uncharacterized protein</fullName>
    </submittedName>
</protein>
<evidence type="ECO:0000313" key="1">
    <source>
        <dbReference type="EMBL" id="QZD86756.1"/>
    </source>
</evidence>
<dbReference type="EMBL" id="CP081297">
    <property type="protein sequence ID" value="QZD86756.1"/>
    <property type="molecule type" value="Genomic_DNA"/>
</dbReference>